<proteinExistence type="predicted"/>
<dbReference type="EMBL" id="CAKLBY020000213">
    <property type="protein sequence ID" value="CAK7934597.1"/>
    <property type="molecule type" value="Genomic_DNA"/>
</dbReference>
<comment type="caution">
    <text evidence="1">The sequence shown here is derived from an EMBL/GenBank/DDBJ whole genome shotgun (WGS) entry which is preliminary data.</text>
</comment>
<dbReference type="AlphaFoldDB" id="A0AAV1UIW1"/>
<evidence type="ECO:0000313" key="1">
    <source>
        <dbReference type="EMBL" id="CAK7934596.1"/>
    </source>
</evidence>
<reference evidence="1" key="1">
    <citation type="submission" date="2024-01" db="EMBL/GenBank/DDBJ databases">
        <authorList>
            <person name="Webb A."/>
        </authorList>
    </citation>
    <scope>NUCLEOTIDE SEQUENCE</scope>
    <source>
        <strain evidence="1">Pm1</strain>
    </source>
</reference>
<evidence type="ECO:0000313" key="5">
    <source>
        <dbReference type="Proteomes" id="UP001162060"/>
    </source>
</evidence>
<sequence length="56" mass="6539">MEDEDVAICLLRSLSESYKNVSLNLEMISAELRTHDYVKMLTSKHIKKKRREDNVG</sequence>
<gene>
    <name evidence="1" type="ORF">PM001_LOCUS19746</name>
    <name evidence="2" type="ORF">PM001_LOCUS19747</name>
    <name evidence="3" type="ORF">PM001_LOCUS23970</name>
    <name evidence="4" type="ORF">PM001_LOCUS23971</name>
</gene>
<name>A0AAV1UIW1_9STRA</name>
<dbReference type="Proteomes" id="UP001162060">
    <property type="component" value="Unassembled WGS sequence"/>
</dbReference>
<organism evidence="1 5">
    <name type="scientific">Peronospora matthiolae</name>
    <dbReference type="NCBI Taxonomy" id="2874970"/>
    <lineage>
        <taxon>Eukaryota</taxon>
        <taxon>Sar</taxon>
        <taxon>Stramenopiles</taxon>
        <taxon>Oomycota</taxon>
        <taxon>Peronosporomycetes</taxon>
        <taxon>Peronosporales</taxon>
        <taxon>Peronosporaceae</taxon>
        <taxon>Peronospora</taxon>
    </lineage>
</organism>
<dbReference type="EMBL" id="CAKLBY020000213">
    <property type="protein sequence ID" value="CAK7934596.1"/>
    <property type="molecule type" value="Genomic_DNA"/>
</dbReference>
<accession>A0AAV1UIW1</accession>
<protein>
    <submittedName>
        <fullName evidence="1">Uncharacterized protein</fullName>
    </submittedName>
</protein>
<evidence type="ECO:0000313" key="4">
    <source>
        <dbReference type="EMBL" id="CAK7938821.1"/>
    </source>
</evidence>
<dbReference type="EMBL" id="CAKLBY020000233">
    <property type="protein sequence ID" value="CAK7938820.1"/>
    <property type="molecule type" value="Genomic_DNA"/>
</dbReference>
<dbReference type="EMBL" id="CAKLBY020000233">
    <property type="protein sequence ID" value="CAK7938821.1"/>
    <property type="molecule type" value="Genomic_DNA"/>
</dbReference>
<dbReference type="Pfam" id="PF14223">
    <property type="entry name" value="Retrotran_gag_2"/>
    <property type="match status" value="1"/>
</dbReference>
<evidence type="ECO:0000313" key="2">
    <source>
        <dbReference type="EMBL" id="CAK7934597.1"/>
    </source>
</evidence>
<evidence type="ECO:0000313" key="3">
    <source>
        <dbReference type="EMBL" id="CAK7938820.1"/>
    </source>
</evidence>